<dbReference type="OrthoDB" id="275232at2"/>
<protein>
    <submittedName>
        <fullName evidence="1">Uncharacterized protein</fullName>
    </submittedName>
</protein>
<name>A0A4R4XS22_9PSEU</name>
<dbReference type="AlphaFoldDB" id="A0A4R4XS22"/>
<sequence>MTSGGFDEPGVTMRGRNMSVGDEGLVGMHDLLLGLAGRVPDEFLATARQHLADGAIDQVAESMCQELATGGVALTFRQMSVLTEFLADTATPTLSRIPVGDEQRVLAWHFTGAPIDSADADDAGVAALVAVLSDAPGAQGLWRAWRGPIGGQGSWLPVYVVEAGSADPAGLTGRLQRALAAAGPDAPRVEVVAPGGEVPMYQRAARSYGRLMWAATEPAQLNLARAFDGVDEAGDPVFEEDHPRLLDAAERDRVLDYLRAGTVILDTDSTMDDVVDRSRGSVVPVSFRSDGVWIWPDIVCYYLEQHGLAPDEQLLAHIRNANRPPAPLGAVTTHRVLEYLSNG</sequence>
<keyword evidence="2" id="KW-1185">Reference proteome</keyword>
<evidence type="ECO:0000313" key="1">
    <source>
        <dbReference type="EMBL" id="TDD33914.1"/>
    </source>
</evidence>
<reference evidence="1 2" key="1">
    <citation type="submission" date="2019-03" db="EMBL/GenBank/DDBJ databases">
        <title>Draft genome sequences of novel Actinobacteria.</title>
        <authorList>
            <person name="Sahin N."/>
            <person name="Ay H."/>
            <person name="Saygin H."/>
        </authorList>
    </citation>
    <scope>NUCLEOTIDE SEQUENCE [LARGE SCALE GENOMIC DNA]</scope>
    <source>
        <strain evidence="1 2">7K502</strain>
    </source>
</reference>
<proteinExistence type="predicted"/>
<organism evidence="1 2">
    <name type="scientific">Saccharopolyspora elongata</name>
    <dbReference type="NCBI Taxonomy" id="2530387"/>
    <lineage>
        <taxon>Bacteria</taxon>
        <taxon>Bacillati</taxon>
        <taxon>Actinomycetota</taxon>
        <taxon>Actinomycetes</taxon>
        <taxon>Pseudonocardiales</taxon>
        <taxon>Pseudonocardiaceae</taxon>
        <taxon>Saccharopolyspora</taxon>
    </lineage>
</organism>
<gene>
    <name evidence="1" type="ORF">E1288_45065</name>
</gene>
<accession>A0A4R4XS22</accession>
<dbReference type="Proteomes" id="UP000294947">
    <property type="component" value="Unassembled WGS sequence"/>
</dbReference>
<dbReference type="EMBL" id="SMKW01000154">
    <property type="protein sequence ID" value="TDD33914.1"/>
    <property type="molecule type" value="Genomic_DNA"/>
</dbReference>
<comment type="caution">
    <text evidence="1">The sequence shown here is derived from an EMBL/GenBank/DDBJ whole genome shotgun (WGS) entry which is preliminary data.</text>
</comment>
<evidence type="ECO:0000313" key="2">
    <source>
        <dbReference type="Proteomes" id="UP000294947"/>
    </source>
</evidence>